<evidence type="ECO:0000259" key="11">
    <source>
        <dbReference type="Pfam" id="PF13807"/>
    </source>
</evidence>
<comment type="subcellular location">
    <subcellularLocation>
        <location evidence="1">Cell membrane</location>
        <topology evidence="1">Multi-pass membrane protein</topology>
    </subcellularLocation>
</comment>
<evidence type="ECO:0000313" key="12">
    <source>
        <dbReference type="EMBL" id="MCC2618328.1"/>
    </source>
</evidence>
<dbReference type="PANTHER" id="PTHR32309:SF13">
    <property type="entry name" value="FERRIC ENTEROBACTIN TRANSPORT PROTEIN FEPE"/>
    <property type="match status" value="1"/>
</dbReference>
<evidence type="ECO:0000256" key="7">
    <source>
        <dbReference type="ARBA" id="ARBA00023136"/>
    </source>
</evidence>
<evidence type="ECO:0000256" key="9">
    <source>
        <dbReference type="SAM" id="Phobius"/>
    </source>
</evidence>
<dbReference type="Gene3D" id="3.40.50.300">
    <property type="entry name" value="P-loop containing nucleotide triphosphate hydrolases"/>
    <property type="match status" value="1"/>
</dbReference>
<evidence type="ECO:0000256" key="3">
    <source>
        <dbReference type="ARBA" id="ARBA00022692"/>
    </source>
</evidence>
<feature type="coiled-coil region" evidence="8">
    <location>
        <begin position="187"/>
        <end position="251"/>
    </location>
</feature>
<evidence type="ECO:0000256" key="1">
    <source>
        <dbReference type="ARBA" id="ARBA00004651"/>
    </source>
</evidence>
<feature type="domain" description="Tyrosine-protein kinase G-rich" evidence="11">
    <location>
        <begin position="365"/>
        <end position="439"/>
    </location>
</feature>
<dbReference type="CDD" id="cd05387">
    <property type="entry name" value="BY-kinase"/>
    <property type="match status" value="1"/>
</dbReference>
<keyword evidence="2" id="KW-1003">Cell membrane</keyword>
<dbReference type="EMBL" id="JAJEWP010000011">
    <property type="protein sequence ID" value="MCC2618328.1"/>
    <property type="molecule type" value="Genomic_DNA"/>
</dbReference>
<proteinExistence type="predicted"/>
<accession>A0ABS8GCT9</accession>
<dbReference type="InterPro" id="IPR032807">
    <property type="entry name" value="GNVR"/>
</dbReference>
<gene>
    <name evidence="12" type="ORF">LJ739_18895</name>
</gene>
<comment type="caution">
    <text evidence="12">The sequence shown here is derived from an EMBL/GenBank/DDBJ whole genome shotgun (WGS) entry which is preliminary data.</text>
</comment>
<dbReference type="InterPro" id="IPR027417">
    <property type="entry name" value="P-loop_NTPase"/>
</dbReference>
<feature type="coiled-coil region" evidence="8">
    <location>
        <begin position="277"/>
        <end position="361"/>
    </location>
</feature>
<dbReference type="Pfam" id="PF13807">
    <property type="entry name" value="GNVR"/>
    <property type="match status" value="1"/>
</dbReference>
<protein>
    <submittedName>
        <fullName evidence="12">Polysaccharide biosynthesis tyrosine autokinase</fullName>
    </submittedName>
</protein>
<keyword evidence="3 9" id="KW-0812">Transmembrane</keyword>
<keyword evidence="4" id="KW-0547">Nucleotide-binding</keyword>
<keyword evidence="7 9" id="KW-0472">Membrane</keyword>
<dbReference type="InterPro" id="IPR003856">
    <property type="entry name" value="LPS_length_determ_N"/>
</dbReference>
<dbReference type="Proteomes" id="UP001520878">
    <property type="component" value="Unassembled WGS sequence"/>
</dbReference>
<dbReference type="InterPro" id="IPR050445">
    <property type="entry name" value="Bact_polysacc_biosynth/exp"/>
</dbReference>
<keyword evidence="6 9" id="KW-1133">Transmembrane helix</keyword>
<evidence type="ECO:0000259" key="10">
    <source>
        <dbReference type="Pfam" id="PF02706"/>
    </source>
</evidence>
<dbReference type="Pfam" id="PF02706">
    <property type="entry name" value="Wzz"/>
    <property type="match status" value="1"/>
</dbReference>
<keyword evidence="13" id="KW-1185">Reference proteome</keyword>
<dbReference type="NCBIfam" id="TIGR01007">
    <property type="entry name" value="eps_fam"/>
    <property type="match status" value="1"/>
</dbReference>
<evidence type="ECO:0000256" key="2">
    <source>
        <dbReference type="ARBA" id="ARBA00022475"/>
    </source>
</evidence>
<evidence type="ECO:0000313" key="13">
    <source>
        <dbReference type="Proteomes" id="UP001520878"/>
    </source>
</evidence>
<keyword evidence="5" id="KW-0067">ATP-binding</keyword>
<dbReference type="SUPFAM" id="SSF52540">
    <property type="entry name" value="P-loop containing nucleoside triphosphate hydrolases"/>
    <property type="match status" value="1"/>
</dbReference>
<evidence type="ECO:0000256" key="6">
    <source>
        <dbReference type="ARBA" id="ARBA00022989"/>
    </source>
</evidence>
<dbReference type="InterPro" id="IPR005702">
    <property type="entry name" value="Wzc-like_C"/>
</dbReference>
<organism evidence="12 13">
    <name type="scientific">Fluctibacter halophilus</name>
    <dbReference type="NCBI Taxonomy" id="226011"/>
    <lineage>
        <taxon>Bacteria</taxon>
        <taxon>Pseudomonadati</taxon>
        <taxon>Pseudomonadota</taxon>
        <taxon>Gammaproteobacteria</taxon>
        <taxon>Alteromonadales</taxon>
        <taxon>Alteromonadaceae</taxon>
        <taxon>Fluctibacter</taxon>
    </lineage>
</organism>
<evidence type="ECO:0000256" key="5">
    <source>
        <dbReference type="ARBA" id="ARBA00022840"/>
    </source>
</evidence>
<dbReference type="PANTHER" id="PTHR32309">
    <property type="entry name" value="TYROSINE-PROTEIN KINASE"/>
    <property type="match status" value="1"/>
</dbReference>
<reference evidence="12 13" key="1">
    <citation type="submission" date="2021-10" db="EMBL/GenBank/DDBJ databases">
        <title>Draft genome of Aestuariibacter halophilus JC2043.</title>
        <authorList>
            <person name="Emsley S.A."/>
            <person name="Pfannmuller K.M."/>
            <person name="Ushijima B."/>
            <person name="Saw J.H."/>
            <person name="Videau P."/>
        </authorList>
    </citation>
    <scope>NUCLEOTIDE SEQUENCE [LARGE SCALE GENOMIC DNA]</scope>
    <source>
        <strain evidence="12 13">JC2043</strain>
    </source>
</reference>
<name>A0ABS8GCT9_9ALTE</name>
<feature type="domain" description="Polysaccharide chain length determinant N-terminal" evidence="10">
    <location>
        <begin position="14"/>
        <end position="105"/>
    </location>
</feature>
<evidence type="ECO:0000256" key="4">
    <source>
        <dbReference type="ARBA" id="ARBA00022741"/>
    </source>
</evidence>
<feature type="transmembrane region" description="Helical" evidence="9">
    <location>
        <begin position="29"/>
        <end position="47"/>
    </location>
</feature>
<feature type="transmembrane region" description="Helical" evidence="9">
    <location>
        <begin position="418"/>
        <end position="443"/>
    </location>
</feature>
<sequence>MQPAVRDNFAQEVTLDMAALLSIMWQKKFRIVFLTAAIFAVGSLHILQLPKVYVATSTIMLGDSGQNLSLPTSVSALTGKSDGKLDTYLEFIRSRQFLLNVVRELELTHYDELLPEKPLPAQVSAQEHVVSVLANKLKLSRVGDTHLVKVTFESYSPQLAAKVANHIGPAFFAFHTSMSRERAGETSQWLNDQLVDLQTRLDNAEKALQSYLSDNQIIDLKSQIELASTEIAALMREKLAAEKRIAEVQDTVIQIREVRDNTEQLMGVSWLLQNPMLADIRNRINQQQQVIAELSNRYKYKHPKYVAAKTNLQTMQNEQDALIEKLIAGIEQQYVNALRRLEELEEQIGEARAQHSSLGRHELTLGKLRREVESTQKMYEVFLSRLQETELMKDLGSTENFVVVDTAAVPNFPSKPRVALLMAVLLVVAGGFSAGLWIALHAISDKQTRLRRLLKRLEVPILAEIPKLSGVRKGVRAVVSKGQHDYVFSEAMRSLRTRVMVKSGDDENRILAVTGITQGHGKSSVAISLANSFSKLGKSMLMDVDLRSPSVGDAYQLETEHPGLTDLLDKKASFGRCVHKDPESRLSVMPSGHKPADPLAYLSRSRLNSIVAKLGILYERLIMEAPAVNAYSDMLILSKMVDGIVLVCDADKTDTDDVLEAVQRLRESNAPLLGVVLNKVKSVRGSLPYRRRWFRRSGSRSA</sequence>
<keyword evidence="8" id="KW-0175">Coiled coil</keyword>
<evidence type="ECO:0000256" key="8">
    <source>
        <dbReference type="SAM" id="Coils"/>
    </source>
</evidence>